<reference evidence="3" key="1">
    <citation type="journal article" date="2020" name="Stud. Mycol.">
        <title>101 Dothideomycetes genomes: a test case for predicting lifestyles and emergence of pathogens.</title>
        <authorList>
            <person name="Haridas S."/>
            <person name="Albert R."/>
            <person name="Binder M."/>
            <person name="Bloem J."/>
            <person name="Labutti K."/>
            <person name="Salamov A."/>
            <person name="Andreopoulos B."/>
            <person name="Baker S."/>
            <person name="Barry K."/>
            <person name="Bills G."/>
            <person name="Bluhm B."/>
            <person name="Cannon C."/>
            <person name="Castanera R."/>
            <person name="Culley D."/>
            <person name="Daum C."/>
            <person name="Ezra D."/>
            <person name="Gonzalez J."/>
            <person name="Henrissat B."/>
            <person name="Kuo A."/>
            <person name="Liang C."/>
            <person name="Lipzen A."/>
            <person name="Lutzoni F."/>
            <person name="Magnuson J."/>
            <person name="Mondo S."/>
            <person name="Nolan M."/>
            <person name="Ohm R."/>
            <person name="Pangilinan J."/>
            <person name="Park H.-J."/>
            <person name="Ramirez L."/>
            <person name="Alfaro M."/>
            <person name="Sun H."/>
            <person name="Tritt A."/>
            <person name="Yoshinaga Y."/>
            <person name="Zwiers L.-H."/>
            <person name="Turgeon B."/>
            <person name="Goodwin S."/>
            <person name="Spatafora J."/>
            <person name="Crous P."/>
            <person name="Grigoriev I."/>
        </authorList>
    </citation>
    <scope>NUCLEOTIDE SEQUENCE</scope>
    <source>
        <strain evidence="3">CBS 123094</strain>
    </source>
</reference>
<dbReference type="PROSITE" id="PS50280">
    <property type="entry name" value="SET"/>
    <property type="match status" value="1"/>
</dbReference>
<accession>A0A6A5WV07</accession>
<dbReference type="PANTHER" id="PTHR47332:SF2">
    <property type="entry name" value="SET-6"/>
    <property type="match status" value="1"/>
</dbReference>
<feature type="compositionally biased region" description="Basic and acidic residues" evidence="1">
    <location>
        <begin position="330"/>
        <end position="343"/>
    </location>
</feature>
<evidence type="ECO:0000259" key="2">
    <source>
        <dbReference type="PROSITE" id="PS50280"/>
    </source>
</evidence>
<evidence type="ECO:0000256" key="1">
    <source>
        <dbReference type="SAM" id="MobiDB-lite"/>
    </source>
</evidence>
<keyword evidence="4" id="KW-1185">Reference proteome</keyword>
<dbReference type="InterPro" id="IPR053185">
    <property type="entry name" value="SET_domain_protein"/>
</dbReference>
<dbReference type="EMBL" id="ML977562">
    <property type="protein sequence ID" value="KAF2005660.1"/>
    <property type="molecule type" value="Genomic_DNA"/>
</dbReference>
<dbReference type="InterPro" id="IPR046341">
    <property type="entry name" value="SET_dom_sf"/>
</dbReference>
<proteinExistence type="predicted"/>
<dbReference type="PANTHER" id="PTHR47332">
    <property type="entry name" value="SET DOMAIN-CONTAINING PROTEIN 5"/>
    <property type="match status" value="1"/>
</dbReference>
<dbReference type="SUPFAM" id="SSF82199">
    <property type="entry name" value="SET domain"/>
    <property type="match status" value="1"/>
</dbReference>
<dbReference type="SMART" id="SM00317">
    <property type="entry name" value="SET"/>
    <property type="match status" value="1"/>
</dbReference>
<dbReference type="Gene3D" id="1.25.40.10">
    <property type="entry name" value="Tetratricopeptide repeat domain"/>
    <property type="match status" value="1"/>
</dbReference>
<gene>
    <name evidence="3" type="ORF">P154DRAFT_542608</name>
</gene>
<feature type="domain" description="SET" evidence="2">
    <location>
        <begin position="14"/>
        <end position="180"/>
    </location>
</feature>
<evidence type="ECO:0000313" key="4">
    <source>
        <dbReference type="Proteomes" id="UP000799779"/>
    </source>
</evidence>
<dbReference type="Pfam" id="PF00856">
    <property type="entry name" value="SET"/>
    <property type="match status" value="1"/>
</dbReference>
<dbReference type="CDD" id="cd20071">
    <property type="entry name" value="SET_SMYD"/>
    <property type="match status" value="1"/>
</dbReference>
<dbReference type="OrthoDB" id="265717at2759"/>
<name>A0A6A5WV07_9PLEO</name>
<organism evidence="3 4">
    <name type="scientific">Amniculicola lignicola CBS 123094</name>
    <dbReference type="NCBI Taxonomy" id="1392246"/>
    <lineage>
        <taxon>Eukaryota</taxon>
        <taxon>Fungi</taxon>
        <taxon>Dikarya</taxon>
        <taxon>Ascomycota</taxon>
        <taxon>Pezizomycotina</taxon>
        <taxon>Dothideomycetes</taxon>
        <taxon>Pleosporomycetidae</taxon>
        <taxon>Pleosporales</taxon>
        <taxon>Amniculicolaceae</taxon>
        <taxon>Amniculicola</taxon>
    </lineage>
</organism>
<feature type="region of interest" description="Disordered" evidence="1">
    <location>
        <begin position="330"/>
        <end position="349"/>
    </location>
</feature>
<dbReference type="Gene3D" id="2.170.270.10">
    <property type="entry name" value="SET domain"/>
    <property type="match status" value="1"/>
</dbReference>
<evidence type="ECO:0000313" key="3">
    <source>
        <dbReference type="EMBL" id="KAF2005660.1"/>
    </source>
</evidence>
<dbReference type="InterPro" id="IPR011990">
    <property type="entry name" value="TPR-like_helical_dom_sf"/>
</dbReference>
<protein>
    <submittedName>
        <fullName evidence="3">SET domain-containing protein</fullName>
    </submittedName>
</protein>
<dbReference type="Proteomes" id="UP000799779">
    <property type="component" value="Unassembled WGS sequence"/>
</dbReference>
<sequence>MTTPDRVLTVVANAPYEVRQIPGKGFGCFAVKDLKRGNRILTDDPLLIVPVGEYYLKDVEEAFQKLSPAEQALYFTLHSAHGQDPAKWPAKVHPSVSPMERLRILEQHHARIGKEPSLISIFQTNAMEHARGAAIFPYAARFNHSCNPNACFAWNNAIQKETIHAAADIKAGEEITVSYGDIKYDRDTRRWTLKHYGFECDCPACSGDVTNLNSWAGKSEERRFRMRELDEETHTLRGRNLEAGARTEGFLAKLLEFAKLLIEERDHTIHLANIYVDIALICERQGNLVIAKATAEKALRVKLDCHGPDFPDLKNYTGVVRRIKKKIEAEKKAPGKSMQRETTEANGIV</sequence>
<dbReference type="InterPro" id="IPR001214">
    <property type="entry name" value="SET_dom"/>
</dbReference>
<dbReference type="AlphaFoldDB" id="A0A6A5WV07"/>